<dbReference type="Proteomes" id="UP001161691">
    <property type="component" value="Unassembled WGS sequence"/>
</dbReference>
<dbReference type="EMBL" id="JAGRPV010000001">
    <property type="protein sequence ID" value="MDI4644551.1"/>
    <property type="molecule type" value="Genomic_DNA"/>
</dbReference>
<reference evidence="1" key="1">
    <citation type="submission" date="2023-04" db="EMBL/GenBank/DDBJ databases">
        <title>Comparative genomic analysis of Cohnella hashimotonis sp. nov., isolated from the International Space Station.</title>
        <authorList>
            <person name="Venkateswaran K."/>
            <person name="Simpson A."/>
        </authorList>
    </citation>
    <scope>NUCLEOTIDE SEQUENCE</scope>
    <source>
        <strain evidence="1">F6_2S_P_1</strain>
    </source>
</reference>
<evidence type="ECO:0000313" key="2">
    <source>
        <dbReference type="Proteomes" id="UP001161691"/>
    </source>
</evidence>
<sequence length="155" mass="18044">MKNQKNRKSTWGWYAVKVLYEAVITGHPDPATIDENYSNTHKSFEESILLVNAQSPDHAYTIAEKKAKQNEMDYENPYGETVEWIFVRSLDCFILFDENLQSGTELYSRALRVPKDVPNETVIAHYYPEMVHEHVVDHNFILRNSLFNSKPHSPN</sequence>
<gene>
    <name evidence="1" type="ORF">KB449_06230</name>
</gene>
<dbReference type="Pfam" id="PF14119">
    <property type="entry name" value="DUF4288"/>
    <property type="match status" value="1"/>
</dbReference>
<protein>
    <submittedName>
        <fullName evidence="1">DUF4288 domain-containing protein</fullName>
    </submittedName>
</protein>
<dbReference type="InterPro" id="IPR025630">
    <property type="entry name" value="DUF4288"/>
</dbReference>
<keyword evidence="2" id="KW-1185">Reference proteome</keyword>
<name>A0ABT6TDA2_9BACL</name>
<evidence type="ECO:0000313" key="1">
    <source>
        <dbReference type="EMBL" id="MDI4644551.1"/>
    </source>
</evidence>
<comment type="caution">
    <text evidence="1">The sequence shown here is derived from an EMBL/GenBank/DDBJ whole genome shotgun (WGS) entry which is preliminary data.</text>
</comment>
<proteinExistence type="predicted"/>
<accession>A0ABT6TDA2</accession>
<organism evidence="1 2">
    <name type="scientific">Cohnella hashimotonis</name>
    <dbReference type="NCBI Taxonomy" id="2826895"/>
    <lineage>
        <taxon>Bacteria</taxon>
        <taxon>Bacillati</taxon>
        <taxon>Bacillota</taxon>
        <taxon>Bacilli</taxon>
        <taxon>Bacillales</taxon>
        <taxon>Paenibacillaceae</taxon>
        <taxon>Cohnella</taxon>
    </lineage>
</organism>
<dbReference type="RefSeq" id="WP_282907551.1">
    <property type="nucleotide sequence ID" value="NZ_JAGRPV010000001.1"/>
</dbReference>